<evidence type="ECO:0000313" key="2">
    <source>
        <dbReference type="EMBL" id="SDJ71169.1"/>
    </source>
</evidence>
<dbReference type="Proteomes" id="UP000199382">
    <property type="component" value="Unassembled WGS sequence"/>
</dbReference>
<proteinExistence type="predicted"/>
<protein>
    <submittedName>
        <fullName evidence="2">Uncharacterized protein</fullName>
    </submittedName>
</protein>
<name>A0A1G8VYV7_9RHOB</name>
<keyword evidence="3" id="KW-1185">Reference proteome</keyword>
<dbReference type="AlphaFoldDB" id="A0A1G8VYV7"/>
<evidence type="ECO:0000313" key="3">
    <source>
        <dbReference type="Proteomes" id="UP000199382"/>
    </source>
</evidence>
<sequence length="72" mass="8062">MADVDAALVQQVLGIAERQRKSHGHQNRQPDDLQFDRKNLKGASLLIPIREQTTLPRPTGFTPTLPASFLEQ</sequence>
<evidence type="ECO:0000256" key="1">
    <source>
        <dbReference type="SAM" id="MobiDB-lite"/>
    </source>
</evidence>
<accession>A0A1G8VYV7</accession>
<dbReference type="EMBL" id="FNEK01000022">
    <property type="protein sequence ID" value="SDJ71169.1"/>
    <property type="molecule type" value="Genomic_DNA"/>
</dbReference>
<gene>
    <name evidence="2" type="ORF">SAMN04488026_102281</name>
</gene>
<reference evidence="2 3" key="1">
    <citation type="submission" date="2016-10" db="EMBL/GenBank/DDBJ databases">
        <authorList>
            <person name="de Groot N.N."/>
        </authorList>
    </citation>
    <scope>NUCLEOTIDE SEQUENCE [LARGE SCALE GENOMIC DNA]</scope>
    <source>
        <strain evidence="2 3">DSM 25294</strain>
    </source>
</reference>
<feature type="region of interest" description="Disordered" evidence="1">
    <location>
        <begin position="16"/>
        <end position="36"/>
    </location>
</feature>
<organism evidence="2 3">
    <name type="scientific">Aliiruegeria lutimaris</name>
    <dbReference type="NCBI Taxonomy" id="571298"/>
    <lineage>
        <taxon>Bacteria</taxon>
        <taxon>Pseudomonadati</taxon>
        <taxon>Pseudomonadota</taxon>
        <taxon>Alphaproteobacteria</taxon>
        <taxon>Rhodobacterales</taxon>
        <taxon>Roseobacteraceae</taxon>
        <taxon>Aliiruegeria</taxon>
    </lineage>
</organism>